<reference evidence="1" key="1">
    <citation type="journal article" date="2021" name="Nat. Commun.">
        <title>Genetic determinants of endophytism in the Arabidopsis root mycobiome.</title>
        <authorList>
            <person name="Mesny F."/>
            <person name="Miyauchi S."/>
            <person name="Thiergart T."/>
            <person name="Pickel B."/>
            <person name="Atanasova L."/>
            <person name="Karlsson M."/>
            <person name="Huettel B."/>
            <person name="Barry K.W."/>
            <person name="Haridas S."/>
            <person name="Chen C."/>
            <person name="Bauer D."/>
            <person name="Andreopoulos W."/>
            <person name="Pangilinan J."/>
            <person name="LaButti K."/>
            <person name="Riley R."/>
            <person name="Lipzen A."/>
            <person name="Clum A."/>
            <person name="Drula E."/>
            <person name="Henrissat B."/>
            <person name="Kohler A."/>
            <person name="Grigoriev I.V."/>
            <person name="Martin F.M."/>
            <person name="Hacquard S."/>
        </authorList>
    </citation>
    <scope>NUCLEOTIDE SEQUENCE</scope>
    <source>
        <strain evidence="1">MPI-CAGE-AT-0016</strain>
    </source>
</reference>
<keyword evidence="2" id="KW-1185">Reference proteome</keyword>
<dbReference type="AlphaFoldDB" id="A0A8K0X964"/>
<sequence length="269" mass="29624">MMDHLTMTQSLHIARIRASNSIGLLENYAHPHREPFPTFEELRGAGKELDSIIHTIKMLESYEPYLEVIPTETQRHALGTIEALLTNCAETLDAFTEKVRRFLTSWESADPAGQDGLKPYMQSRFERNDIAALGVLSRSYTSALTIAWLLLSKETSEERINGELADNIDTLMDTLVGQLEGLKLAAQAIQDAGPRNPAVEEGMARTVLALSLCGDVGDAAANLVREHTCTEITISVKFPSMGLFGETRCIMSSTEELAIARGLKVEEDS</sequence>
<dbReference type="OrthoDB" id="428260at2759"/>
<accession>A0A8K0X964</accession>
<evidence type="ECO:0000313" key="1">
    <source>
        <dbReference type="EMBL" id="KAH7376577.1"/>
    </source>
</evidence>
<dbReference type="Proteomes" id="UP000813385">
    <property type="component" value="Unassembled WGS sequence"/>
</dbReference>
<comment type="caution">
    <text evidence="1">The sequence shown here is derived from an EMBL/GenBank/DDBJ whole genome shotgun (WGS) entry which is preliminary data.</text>
</comment>
<dbReference type="EMBL" id="JAGPXD010000001">
    <property type="protein sequence ID" value="KAH7376577.1"/>
    <property type="molecule type" value="Genomic_DNA"/>
</dbReference>
<protein>
    <submittedName>
        <fullName evidence="1">Uncharacterized protein</fullName>
    </submittedName>
</protein>
<proteinExistence type="predicted"/>
<organism evidence="1 2">
    <name type="scientific">Plectosphaerella cucumerina</name>
    <dbReference type="NCBI Taxonomy" id="40658"/>
    <lineage>
        <taxon>Eukaryota</taxon>
        <taxon>Fungi</taxon>
        <taxon>Dikarya</taxon>
        <taxon>Ascomycota</taxon>
        <taxon>Pezizomycotina</taxon>
        <taxon>Sordariomycetes</taxon>
        <taxon>Hypocreomycetidae</taxon>
        <taxon>Glomerellales</taxon>
        <taxon>Plectosphaerellaceae</taxon>
        <taxon>Plectosphaerella</taxon>
    </lineage>
</organism>
<evidence type="ECO:0000313" key="2">
    <source>
        <dbReference type="Proteomes" id="UP000813385"/>
    </source>
</evidence>
<name>A0A8K0X964_9PEZI</name>
<gene>
    <name evidence="1" type="ORF">B0T11DRAFT_272618</name>
</gene>